<evidence type="ECO:0000313" key="1">
    <source>
        <dbReference type="EMBL" id="KIM38288.1"/>
    </source>
</evidence>
<keyword evidence="2" id="KW-1185">Reference proteome</keyword>
<name>A0A0C2XKK1_HEBCY</name>
<dbReference type="HOGENOM" id="CLU_1482146_0_0_1"/>
<dbReference type="Proteomes" id="UP000053424">
    <property type="component" value="Unassembled WGS sequence"/>
</dbReference>
<gene>
    <name evidence="1" type="ORF">M413DRAFT_420914</name>
</gene>
<proteinExistence type="predicted"/>
<sequence>MNVSNADIRVVTAAVGKKDRVSSRALIEDALTRVPDEVVASYTWVLVRGLHWSRTDDRQHYTVHGFRPDGYAHKTLHIYDFGESECYEHGRGRFRKEKTLDVDSACEELRYLLQNWRSCTYLVDRDDHRAFNRTVGHEHQRESVISLRERMPYALVDWEHHGQITQCRMGVPHGRALAVWSS</sequence>
<reference evidence="2" key="2">
    <citation type="submission" date="2015-01" db="EMBL/GenBank/DDBJ databases">
        <title>Evolutionary Origins and Diversification of the Mycorrhizal Mutualists.</title>
        <authorList>
            <consortium name="DOE Joint Genome Institute"/>
            <consortium name="Mycorrhizal Genomics Consortium"/>
            <person name="Kohler A."/>
            <person name="Kuo A."/>
            <person name="Nagy L.G."/>
            <person name="Floudas D."/>
            <person name="Copeland A."/>
            <person name="Barry K.W."/>
            <person name="Cichocki N."/>
            <person name="Veneault-Fourrey C."/>
            <person name="LaButti K."/>
            <person name="Lindquist E.A."/>
            <person name="Lipzen A."/>
            <person name="Lundell T."/>
            <person name="Morin E."/>
            <person name="Murat C."/>
            <person name="Riley R."/>
            <person name="Ohm R."/>
            <person name="Sun H."/>
            <person name="Tunlid A."/>
            <person name="Henrissat B."/>
            <person name="Grigoriev I.V."/>
            <person name="Hibbett D.S."/>
            <person name="Martin F."/>
        </authorList>
    </citation>
    <scope>NUCLEOTIDE SEQUENCE [LARGE SCALE GENOMIC DNA]</scope>
    <source>
        <strain evidence="2">h7</strain>
    </source>
</reference>
<accession>A0A0C2XKK1</accession>
<protein>
    <submittedName>
        <fullName evidence="1">Uncharacterized protein</fullName>
    </submittedName>
</protein>
<organism evidence="1 2">
    <name type="scientific">Hebeloma cylindrosporum</name>
    <dbReference type="NCBI Taxonomy" id="76867"/>
    <lineage>
        <taxon>Eukaryota</taxon>
        <taxon>Fungi</taxon>
        <taxon>Dikarya</taxon>
        <taxon>Basidiomycota</taxon>
        <taxon>Agaricomycotina</taxon>
        <taxon>Agaricomycetes</taxon>
        <taxon>Agaricomycetidae</taxon>
        <taxon>Agaricales</taxon>
        <taxon>Agaricineae</taxon>
        <taxon>Hymenogastraceae</taxon>
        <taxon>Hebeloma</taxon>
    </lineage>
</organism>
<dbReference type="AlphaFoldDB" id="A0A0C2XKK1"/>
<evidence type="ECO:0000313" key="2">
    <source>
        <dbReference type="Proteomes" id="UP000053424"/>
    </source>
</evidence>
<dbReference type="EMBL" id="KN831792">
    <property type="protein sequence ID" value="KIM38288.1"/>
    <property type="molecule type" value="Genomic_DNA"/>
</dbReference>
<reference evidence="1 2" key="1">
    <citation type="submission" date="2014-04" db="EMBL/GenBank/DDBJ databases">
        <authorList>
            <consortium name="DOE Joint Genome Institute"/>
            <person name="Kuo A."/>
            <person name="Gay G."/>
            <person name="Dore J."/>
            <person name="Kohler A."/>
            <person name="Nagy L.G."/>
            <person name="Floudas D."/>
            <person name="Copeland A."/>
            <person name="Barry K.W."/>
            <person name="Cichocki N."/>
            <person name="Veneault-Fourrey C."/>
            <person name="LaButti K."/>
            <person name="Lindquist E.A."/>
            <person name="Lipzen A."/>
            <person name="Lundell T."/>
            <person name="Morin E."/>
            <person name="Murat C."/>
            <person name="Sun H."/>
            <person name="Tunlid A."/>
            <person name="Henrissat B."/>
            <person name="Grigoriev I.V."/>
            <person name="Hibbett D.S."/>
            <person name="Martin F."/>
            <person name="Nordberg H.P."/>
            <person name="Cantor M.N."/>
            <person name="Hua S.X."/>
        </authorList>
    </citation>
    <scope>NUCLEOTIDE SEQUENCE [LARGE SCALE GENOMIC DNA]</scope>
    <source>
        <strain evidence="2">h7</strain>
    </source>
</reference>